<dbReference type="Gene3D" id="1.10.357.10">
    <property type="entry name" value="Tetracycline Repressor, domain 2"/>
    <property type="match status" value="1"/>
</dbReference>
<dbReference type="PANTHER" id="PTHR30055:SF226">
    <property type="entry name" value="HTH-TYPE TRANSCRIPTIONAL REGULATOR PKSA"/>
    <property type="match status" value="1"/>
</dbReference>
<feature type="domain" description="HTH tetR-type" evidence="3">
    <location>
        <begin position="9"/>
        <end position="69"/>
    </location>
</feature>
<evidence type="ECO:0000256" key="1">
    <source>
        <dbReference type="ARBA" id="ARBA00023125"/>
    </source>
</evidence>
<dbReference type="PRINTS" id="PR00455">
    <property type="entry name" value="HTHTETR"/>
</dbReference>
<dbReference type="PROSITE" id="PS50977">
    <property type="entry name" value="HTH_TETR_2"/>
    <property type="match status" value="1"/>
</dbReference>
<accession>A0A317E604</accession>
<feature type="DNA-binding region" description="H-T-H motif" evidence="2">
    <location>
        <begin position="32"/>
        <end position="51"/>
    </location>
</feature>
<dbReference type="InterPro" id="IPR036271">
    <property type="entry name" value="Tet_transcr_reg_TetR-rel_C_sf"/>
</dbReference>
<dbReference type="OrthoDB" id="9814200at2"/>
<organism evidence="4 5">
    <name type="scientific">Zavarzinia compransoris</name>
    <dbReference type="NCBI Taxonomy" id="1264899"/>
    <lineage>
        <taxon>Bacteria</taxon>
        <taxon>Pseudomonadati</taxon>
        <taxon>Pseudomonadota</taxon>
        <taxon>Alphaproteobacteria</taxon>
        <taxon>Rhodospirillales</taxon>
        <taxon>Zavarziniaceae</taxon>
        <taxon>Zavarzinia</taxon>
    </lineage>
</organism>
<dbReference type="Pfam" id="PF17932">
    <property type="entry name" value="TetR_C_24"/>
    <property type="match status" value="1"/>
</dbReference>
<dbReference type="SUPFAM" id="SSF48498">
    <property type="entry name" value="Tetracyclin repressor-like, C-terminal domain"/>
    <property type="match status" value="1"/>
</dbReference>
<dbReference type="InterPro" id="IPR041490">
    <property type="entry name" value="KstR2_TetR_C"/>
</dbReference>
<keyword evidence="1 2" id="KW-0238">DNA-binding</keyword>
<evidence type="ECO:0000313" key="4">
    <source>
        <dbReference type="EMBL" id="PWR21626.1"/>
    </source>
</evidence>
<reference evidence="5" key="1">
    <citation type="submission" date="2018-05" db="EMBL/GenBank/DDBJ databases">
        <title>Zavarzinia sp. HR-AS.</title>
        <authorList>
            <person name="Lee Y."/>
            <person name="Jeon C.O."/>
        </authorList>
    </citation>
    <scope>NUCLEOTIDE SEQUENCE [LARGE SCALE GENOMIC DNA]</scope>
    <source>
        <strain evidence="5">DSM 1231</strain>
    </source>
</reference>
<dbReference type="AlphaFoldDB" id="A0A317E604"/>
<dbReference type="InterPro" id="IPR050109">
    <property type="entry name" value="HTH-type_TetR-like_transc_reg"/>
</dbReference>
<dbReference type="GO" id="GO:0003700">
    <property type="term" value="F:DNA-binding transcription factor activity"/>
    <property type="evidence" value="ECO:0007669"/>
    <property type="project" value="TreeGrafter"/>
</dbReference>
<dbReference type="EMBL" id="QGLF01000002">
    <property type="protein sequence ID" value="PWR21626.1"/>
    <property type="molecule type" value="Genomic_DNA"/>
</dbReference>
<dbReference type="InterPro" id="IPR001647">
    <property type="entry name" value="HTH_TetR"/>
</dbReference>
<dbReference type="GO" id="GO:0000976">
    <property type="term" value="F:transcription cis-regulatory region binding"/>
    <property type="evidence" value="ECO:0007669"/>
    <property type="project" value="TreeGrafter"/>
</dbReference>
<evidence type="ECO:0000256" key="2">
    <source>
        <dbReference type="PROSITE-ProRule" id="PRU00335"/>
    </source>
</evidence>
<evidence type="ECO:0000259" key="3">
    <source>
        <dbReference type="PROSITE" id="PS50977"/>
    </source>
</evidence>
<dbReference type="SUPFAM" id="SSF46689">
    <property type="entry name" value="Homeodomain-like"/>
    <property type="match status" value="1"/>
</dbReference>
<dbReference type="Pfam" id="PF00440">
    <property type="entry name" value="TetR_N"/>
    <property type="match status" value="1"/>
</dbReference>
<dbReference type="Proteomes" id="UP000246077">
    <property type="component" value="Unassembled WGS sequence"/>
</dbReference>
<dbReference type="PANTHER" id="PTHR30055">
    <property type="entry name" value="HTH-TYPE TRANSCRIPTIONAL REGULATOR RUTR"/>
    <property type="match status" value="1"/>
</dbReference>
<keyword evidence="5" id="KW-1185">Reference proteome</keyword>
<comment type="caution">
    <text evidence="4">The sequence shown here is derived from an EMBL/GenBank/DDBJ whole genome shotgun (WGS) entry which is preliminary data.</text>
</comment>
<protein>
    <submittedName>
        <fullName evidence="4">TetR/AcrR family transcriptional regulator</fullName>
    </submittedName>
</protein>
<gene>
    <name evidence="4" type="ORF">DKG75_06395</name>
</gene>
<evidence type="ECO:0000313" key="5">
    <source>
        <dbReference type="Proteomes" id="UP000246077"/>
    </source>
</evidence>
<proteinExistence type="predicted"/>
<sequence length="193" mass="21934">MTTRRAEANNRLDTIIDAGARCFAKAGYDATTMRDIAALTGILPGSIYYHFKSKEDLFVAVHDAAIERICRGVTRAIKPGAEPWARLEQAASGYLDSMLGNDAMYAALIVMEFPRRRSQPLRSKLIAQRDRFERLFVDIIEDLPLKETVDRRYWRLALMGMLAWTHVWYRSNGDSPKVIAQKLVELLRDQTGA</sequence>
<dbReference type="InterPro" id="IPR009057">
    <property type="entry name" value="Homeodomain-like_sf"/>
</dbReference>
<name>A0A317E604_9PROT</name>
<dbReference type="RefSeq" id="WP_109920271.1">
    <property type="nucleotide sequence ID" value="NZ_QGLF01000002.1"/>
</dbReference>